<proteinExistence type="inferred from homology"/>
<dbReference type="InterPro" id="IPR036318">
    <property type="entry name" value="FAD-bd_PCMH-like_sf"/>
</dbReference>
<evidence type="ECO:0000256" key="1">
    <source>
        <dbReference type="ARBA" id="ARBA00001974"/>
    </source>
</evidence>
<comment type="similarity">
    <text evidence="2">Belongs to the oxygen-dependent FAD-linked oxidoreductase family.</text>
</comment>
<keyword evidence="3" id="KW-0285">Flavoprotein</keyword>
<evidence type="ECO:0000256" key="3">
    <source>
        <dbReference type="ARBA" id="ARBA00022630"/>
    </source>
</evidence>
<dbReference type="Gene3D" id="3.40.462.20">
    <property type="match status" value="1"/>
</dbReference>
<dbReference type="PANTHER" id="PTHR42973">
    <property type="entry name" value="BINDING OXIDOREDUCTASE, PUTATIVE (AFU_ORTHOLOGUE AFUA_1G17690)-RELATED"/>
    <property type="match status" value="1"/>
</dbReference>
<organism evidence="7">
    <name type="scientific">Compsopogon caeruleus</name>
    <dbReference type="NCBI Taxonomy" id="31354"/>
    <lineage>
        <taxon>Eukaryota</taxon>
        <taxon>Rhodophyta</taxon>
        <taxon>Compsopogonophyceae</taxon>
        <taxon>Compsopogonales</taxon>
        <taxon>Compsopogonaceae</taxon>
        <taxon>Compsopogon</taxon>
    </lineage>
</organism>
<keyword evidence="5" id="KW-0560">Oxidoreductase</keyword>
<dbReference type="InterPro" id="IPR050416">
    <property type="entry name" value="FAD-linked_Oxidoreductase"/>
</dbReference>
<dbReference type="GO" id="GO:0016491">
    <property type="term" value="F:oxidoreductase activity"/>
    <property type="evidence" value="ECO:0007669"/>
    <property type="project" value="UniProtKB-KW"/>
</dbReference>
<dbReference type="InterPro" id="IPR012951">
    <property type="entry name" value="BBE"/>
</dbReference>
<dbReference type="InterPro" id="IPR016166">
    <property type="entry name" value="FAD-bd_PCMH"/>
</dbReference>
<dbReference type="Gene3D" id="3.30.465.10">
    <property type="match status" value="1"/>
</dbReference>
<dbReference type="Pfam" id="PF08031">
    <property type="entry name" value="BBE"/>
    <property type="match status" value="1"/>
</dbReference>
<reference evidence="7" key="1">
    <citation type="submission" date="2021-01" db="EMBL/GenBank/DDBJ databases">
        <authorList>
            <person name="Corre E."/>
            <person name="Pelletier E."/>
            <person name="Niang G."/>
            <person name="Scheremetjew M."/>
            <person name="Finn R."/>
            <person name="Kale V."/>
            <person name="Holt S."/>
            <person name="Cochrane G."/>
            <person name="Meng A."/>
            <person name="Brown T."/>
            <person name="Cohen L."/>
        </authorList>
    </citation>
    <scope>NUCLEOTIDE SEQUENCE</scope>
    <source>
        <strain evidence="7">SAG 36.94</strain>
    </source>
</reference>
<keyword evidence="4" id="KW-0274">FAD</keyword>
<dbReference type="Pfam" id="PF01565">
    <property type="entry name" value="FAD_binding_4"/>
    <property type="match status" value="1"/>
</dbReference>
<dbReference type="EMBL" id="HBGH01002063">
    <property type="protein sequence ID" value="CAD9225076.1"/>
    <property type="molecule type" value="Transcribed_RNA"/>
</dbReference>
<gene>
    <name evidence="7" type="ORF">CCAE0312_LOCUS1106</name>
</gene>
<dbReference type="InterPro" id="IPR006094">
    <property type="entry name" value="Oxid_FAD_bind_N"/>
</dbReference>
<evidence type="ECO:0000256" key="5">
    <source>
        <dbReference type="ARBA" id="ARBA00023002"/>
    </source>
</evidence>
<sequence>MVTLLLIFQLIRGRLETDFWDCMTQKLGPETTNAIVFLPGTAGYDARLGWCHQPDPADHPMGFVDCNLAPQIASAVMCASEAEIGICPRSGGHSFIGSSMCSGIVIDLWQMKKFSLSHGGARVTVGPGLTLGELSYNLYHQARGIFPVGHSASVGIAGFVLQGGISELASEIGLGCDNIEEVRMVQYDGKSVTANSKKNPDLFWASRGGGGGKFGIVYELTLRVHPANRYDSFVGFTALSINLSWIPNFLEWYYKWQEESQSILSRSRIRINAKKGPNDFILLGACVNCKSDAECRGRLSESGFLDFQWDNFSTTVGSTALQYLEFMADGTTANTDDYFLVRGMSHSDSHSIQGNFTYTSVGFNYSLSDAPPLSFYEDFLSHVLSICAISKNRCVVFVQNLYSGITGIDSDATAMFGLRKARQWVGFRCAGASLQVAHTLCSDLRNYLSGFITGSFLNWEDRVLPNYITAYWGDNADRLIEINRQYDPTGLFISKQPLILG</sequence>
<name>A0A7S1XA47_9RHOD</name>
<dbReference type="AlphaFoldDB" id="A0A7S1XA47"/>
<dbReference type="PROSITE" id="PS51387">
    <property type="entry name" value="FAD_PCMH"/>
    <property type="match status" value="1"/>
</dbReference>
<evidence type="ECO:0000259" key="6">
    <source>
        <dbReference type="PROSITE" id="PS51387"/>
    </source>
</evidence>
<evidence type="ECO:0000256" key="4">
    <source>
        <dbReference type="ARBA" id="ARBA00022827"/>
    </source>
</evidence>
<feature type="domain" description="FAD-binding PCMH-type" evidence="6">
    <location>
        <begin position="56"/>
        <end position="227"/>
    </location>
</feature>
<accession>A0A7S1XA47</accession>
<evidence type="ECO:0000256" key="2">
    <source>
        <dbReference type="ARBA" id="ARBA00005466"/>
    </source>
</evidence>
<dbReference type="InterPro" id="IPR016169">
    <property type="entry name" value="FAD-bd_PCMH_sub2"/>
</dbReference>
<evidence type="ECO:0000313" key="7">
    <source>
        <dbReference type="EMBL" id="CAD9225076.1"/>
    </source>
</evidence>
<dbReference type="PANTHER" id="PTHR42973:SF39">
    <property type="entry name" value="FAD-BINDING PCMH-TYPE DOMAIN-CONTAINING PROTEIN"/>
    <property type="match status" value="1"/>
</dbReference>
<comment type="cofactor">
    <cofactor evidence="1">
        <name>FAD</name>
        <dbReference type="ChEBI" id="CHEBI:57692"/>
    </cofactor>
</comment>
<dbReference type="SUPFAM" id="SSF56176">
    <property type="entry name" value="FAD-binding/transporter-associated domain-like"/>
    <property type="match status" value="1"/>
</dbReference>
<dbReference type="GO" id="GO:0071949">
    <property type="term" value="F:FAD binding"/>
    <property type="evidence" value="ECO:0007669"/>
    <property type="project" value="InterPro"/>
</dbReference>
<protein>
    <recommendedName>
        <fullName evidence="6">FAD-binding PCMH-type domain-containing protein</fullName>
    </recommendedName>
</protein>